<dbReference type="EMBL" id="AWSO01000459">
    <property type="protein sequence ID" value="ESK90292.1"/>
    <property type="molecule type" value="Genomic_DNA"/>
</dbReference>
<keyword evidence="2" id="KW-0326">Glycosidase</keyword>
<evidence type="ECO:0000313" key="5">
    <source>
        <dbReference type="Proteomes" id="UP000017559"/>
    </source>
</evidence>
<dbReference type="SUPFAM" id="SSF49899">
    <property type="entry name" value="Concanavalin A-like lectins/glucanases"/>
    <property type="match status" value="1"/>
</dbReference>
<reference evidence="4 5" key="1">
    <citation type="journal article" date="2014" name="BMC Genomics">
        <title>Genome and secretome analysis of the hemibiotrophic fungal pathogen, Moniliophthora roreri, which causes frosty pod rot disease of cacao: mechanisms of the biotrophic and necrotrophic phases.</title>
        <authorList>
            <person name="Meinhardt L.W."/>
            <person name="Costa G.G.L."/>
            <person name="Thomazella D.P.T."/>
            <person name="Teixeira P.J.P.L."/>
            <person name="Carazzolle M.F."/>
            <person name="Schuster S.C."/>
            <person name="Carlson J.E."/>
            <person name="Guiltinan M.J."/>
            <person name="Mieczkowski P."/>
            <person name="Farmer A."/>
            <person name="Ramaraj T."/>
            <person name="Crozier J."/>
            <person name="Davis R.E."/>
            <person name="Shao J."/>
            <person name="Melnick R.L."/>
            <person name="Pereira G.A.G."/>
            <person name="Bailey B.A."/>
        </authorList>
    </citation>
    <scope>NUCLEOTIDE SEQUENCE [LARGE SCALE GENOMIC DNA]</scope>
    <source>
        <strain evidence="4 5">MCA 2997</strain>
    </source>
</reference>
<dbReference type="PANTHER" id="PTHR34002">
    <property type="entry name" value="BLR1656 PROTEIN"/>
    <property type="match status" value="1"/>
</dbReference>
<keyword evidence="2 4" id="KW-0378">Hydrolase</keyword>
<protein>
    <submittedName>
        <fullName evidence="4">Glycoside hydrolase family 12 protein</fullName>
    </submittedName>
</protein>
<dbReference type="InterPro" id="IPR013319">
    <property type="entry name" value="GH11/12"/>
</dbReference>
<feature type="signal peptide" evidence="3">
    <location>
        <begin position="1"/>
        <end position="20"/>
    </location>
</feature>
<dbReference type="HOGENOM" id="CLU_051064_0_1_1"/>
<accession>V2X972</accession>
<dbReference type="Gene3D" id="2.60.120.180">
    <property type="match status" value="1"/>
</dbReference>
<evidence type="ECO:0000313" key="4">
    <source>
        <dbReference type="EMBL" id="ESK90292.1"/>
    </source>
</evidence>
<evidence type="ECO:0000256" key="2">
    <source>
        <dbReference type="RuleBase" id="RU361163"/>
    </source>
</evidence>
<dbReference type="GO" id="GO:0000272">
    <property type="term" value="P:polysaccharide catabolic process"/>
    <property type="evidence" value="ECO:0007669"/>
    <property type="project" value="UniProtKB-KW"/>
</dbReference>
<sequence>MSFLTKFLVVLLGLTPLILAVPTELSKRQNGQHCGPGDTFSAGPYTMSVNSWGLKAGVVGKSCLTVTRSSGNTLSFVNDWDWKPNGGVKSFSHANLDVGKRLDTIGSMSASMHWNIEPHGSIVASLGWDIFTGSSPGAIQYEIMLWLGAYGNAAPLARQYRQSDGKPVPSMRNLEIAKHTWDLYIGSNGSQTVYSFVVRNAPLLNFDGDLNAFFKYLRCQNTQNCLPDRDRLSGAQYLNKIQAGVEATFGAATFTA</sequence>
<dbReference type="PANTHER" id="PTHR34002:SF9">
    <property type="entry name" value="XYLOGLUCAN-SPECIFIC ENDO-BETA-1,4-GLUCANASE A"/>
    <property type="match status" value="1"/>
</dbReference>
<dbReference type="STRING" id="1381753.V2X972"/>
<keyword evidence="5" id="KW-1185">Reference proteome</keyword>
<evidence type="ECO:0000256" key="3">
    <source>
        <dbReference type="SAM" id="SignalP"/>
    </source>
</evidence>
<keyword evidence="3" id="KW-0732">Signal</keyword>
<dbReference type="InterPro" id="IPR013320">
    <property type="entry name" value="ConA-like_dom_sf"/>
</dbReference>
<feature type="chain" id="PRO_5004712050" evidence="3">
    <location>
        <begin position="21"/>
        <end position="256"/>
    </location>
</feature>
<dbReference type="Proteomes" id="UP000017559">
    <property type="component" value="Unassembled WGS sequence"/>
</dbReference>
<comment type="caution">
    <text evidence="4">The sequence shown here is derived from an EMBL/GenBank/DDBJ whole genome shotgun (WGS) entry which is preliminary data.</text>
</comment>
<gene>
    <name evidence="4" type="ORF">Moror_7643</name>
</gene>
<comment type="similarity">
    <text evidence="1 2">Belongs to the glycosyl hydrolase 12 (cellulase H) family.</text>
</comment>
<dbReference type="KEGG" id="mrr:Moror_7643"/>
<dbReference type="GO" id="GO:0008810">
    <property type="term" value="F:cellulase activity"/>
    <property type="evidence" value="ECO:0007669"/>
    <property type="project" value="InterPro"/>
</dbReference>
<evidence type="ECO:0000256" key="1">
    <source>
        <dbReference type="ARBA" id="ARBA00005519"/>
    </source>
</evidence>
<keyword evidence="2" id="KW-0624">Polysaccharide degradation</keyword>
<dbReference type="InterPro" id="IPR002594">
    <property type="entry name" value="GH12"/>
</dbReference>
<keyword evidence="2" id="KW-0119">Carbohydrate metabolism</keyword>
<dbReference type="OrthoDB" id="89349at2759"/>
<name>V2X972_MONRO</name>
<organism evidence="4 5">
    <name type="scientific">Moniliophthora roreri (strain MCA 2997)</name>
    <name type="common">Cocoa frosty pod rot fungus</name>
    <name type="synonym">Crinipellis roreri</name>
    <dbReference type="NCBI Taxonomy" id="1381753"/>
    <lineage>
        <taxon>Eukaryota</taxon>
        <taxon>Fungi</taxon>
        <taxon>Dikarya</taxon>
        <taxon>Basidiomycota</taxon>
        <taxon>Agaricomycotina</taxon>
        <taxon>Agaricomycetes</taxon>
        <taxon>Agaricomycetidae</taxon>
        <taxon>Agaricales</taxon>
        <taxon>Marasmiineae</taxon>
        <taxon>Marasmiaceae</taxon>
        <taxon>Moniliophthora</taxon>
    </lineage>
</organism>
<proteinExistence type="inferred from homology"/>
<dbReference type="Pfam" id="PF01670">
    <property type="entry name" value="Glyco_hydro_12"/>
    <property type="match status" value="1"/>
</dbReference>
<dbReference type="AlphaFoldDB" id="V2X972"/>